<keyword evidence="8 13" id="KW-0238">DNA-binding</keyword>
<dbReference type="EMBL" id="CP020921">
    <property type="protein sequence ID" value="AWB10305.1"/>
    <property type="molecule type" value="Genomic_DNA"/>
</dbReference>
<evidence type="ECO:0000256" key="7">
    <source>
        <dbReference type="ARBA" id="ARBA00022840"/>
    </source>
</evidence>
<dbReference type="GO" id="GO:1990077">
    <property type="term" value="C:primosome complex"/>
    <property type="evidence" value="ECO:0007669"/>
    <property type="project" value="UniProtKB-UniRule"/>
</dbReference>
<keyword evidence="2 13" id="KW-0639">Primosome</keyword>
<dbReference type="OrthoDB" id="9773982at2"/>
<evidence type="ECO:0000256" key="9">
    <source>
        <dbReference type="ARBA" id="ARBA00023235"/>
    </source>
</evidence>
<dbReference type="InterPro" id="IPR016136">
    <property type="entry name" value="DNA_helicase_N/primase_C"/>
</dbReference>
<dbReference type="PROSITE" id="PS51199">
    <property type="entry name" value="SF4_HELICASE"/>
    <property type="match status" value="1"/>
</dbReference>
<evidence type="ECO:0000256" key="8">
    <source>
        <dbReference type="ARBA" id="ARBA00023125"/>
    </source>
</evidence>
<evidence type="ECO:0000256" key="10">
    <source>
        <dbReference type="ARBA" id="ARBA00044932"/>
    </source>
</evidence>
<dbReference type="RefSeq" id="WP_108309118.1">
    <property type="nucleotide sequence ID" value="NZ_CP020921.1"/>
</dbReference>
<dbReference type="InterPro" id="IPR003593">
    <property type="entry name" value="AAA+_ATPase"/>
</dbReference>
<comment type="catalytic activity">
    <reaction evidence="11 13">
        <text>ATP + H2O = ADP + phosphate + H(+)</text>
        <dbReference type="Rhea" id="RHEA:13065"/>
        <dbReference type="ChEBI" id="CHEBI:15377"/>
        <dbReference type="ChEBI" id="CHEBI:15378"/>
        <dbReference type="ChEBI" id="CHEBI:30616"/>
        <dbReference type="ChEBI" id="CHEBI:43474"/>
        <dbReference type="ChEBI" id="CHEBI:456216"/>
        <dbReference type="EC" id="5.6.2.3"/>
    </reaction>
</comment>
<keyword evidence="5 13" id="KW-0378">Hydrolase</keyword>
<protein>
    <recommendedName>
        <fullName evidence="12 13">Replicative DNA helicase</fullName>
        <ecNumber evidence="12 13">5.6.2.3</ecNumber>
    </recommendedName>
</protein>
<dbReference type="CDD" id="cd00984">
    <property type="entry name" value="DnaB_C"/>
    <property type="match status" value="1"/>
</dbReference>
<dbReference type="FunFam" id="1.10.860.10:FF:000001">
    <property type="entry name" value="Replicative DNA helicase"/>
    <property type="match status" value="1"/>
</dbReference>
<evidence type="ECO:0000256" key="3">
    <source>
        <dbReference type="ARBA" id="ARBA00022705"/>
    </source>
</evidence>
<evidence type="ECO:0000259" key="14">
    <source>
        <dbReference type="PROSITE" id="PS51199"/>
    </source>
</evidence>
<dbReference type="GO" id="GO:0003677">
    <property type="term" value="F:DNA binding"/>
    <property type="evidence" value="ECO:0007669"/>
    <property type="project" value="UniProtKB-UniRule"/>
</dbReference>
<dbReference type="GO" id="GO:0016887">
    <property type="term" value="F:ATP hydrolysis activity"/>
    <property type="evidence" value="ECO:0007669"/>
    <property type="project" value="RHEA"/>
</dbReference>
<feature type="domain" description="SF4 helicase" evidence="14">
    <location>
        <begin position="174"/>
        <end position="438"/>
    </location>
</feature>
<sequence>MLDRTPPYNLEAEQALLGSMLLSREAIAMCIETVKPEYFYKTAHRHIYSSIVELFDKGDPVDIVTLSEKLSTKNLLDEIGGPSYLADLVSNLLTPANAQYYAKLVEEAALFRKLIEVGTEIVEIGFSRENIEDALDRAEKLVFEITQKRSRKGFVHISDALTSTFEMIDKSFQNKTGITGEPSGFKDFDFLTAGFQPSDLIIIAARPSMGKTAFCLNLARYLSGQPGKAVGIFSLEMSKEQLSQRLICAESMIDIHNLRTGNIQEHEWPRLSRAISKLSECNLYIDDTPNISALEMRAKSRKLKSETPLSLIIVDYLQLMQGRKSENRVQEVAEIARSLKALAREIEVPIIALSQLSRAVETRNEKRPVLSDLRESGEIEQIADVVAFIYRDEYYNPKSDKKRIAEIIIAKQRNGPLGKVELVFLKEQAKFVNKEDFYSNE</sequence>
<dbReference type="InterPro" id="IPR036185">
    <property type="entry name" value="DNA_heli_DnaB-like_N_sf"/>
</dbReference>
<dbReference type="SUPFAM" id="SSF52540">
    <property type="entry name" value="P-loop containing nucleoside triphosphate hydrolases"/>
    <property type="match status" value="1"/>
</dbReference>
<dbReference type="FunFam" id="3.40.50.300:FF:000076">
    <property type="entry name" value="Replicative DNA helicase"/>
    <property type="match status" value="1"/>
</dbReference>
<keyword evidence="9" id="KW-0413">Isomerase</keyword>
<dbReference type="GO" id="GO:0006269">
    <property type="term" value="P:DNA replication, synthesis of primer"/>
    <property type="evidence" value="ECO:0007669"/>
    <property type="project" value="UniProtKB-UniRule"/>
</dbReference>
<dbReference type="InterPro" id="IPR007692">
    <property type="entry name" value="DNA_helicase_DnaB"/>
</dbReference>
<evidence type="ECO:0000256" key="11">
    <source>
        <dbReference type="ARBA" id="ARBA00048954"/>
    </source>
</evidence>
<dbReference type="SMART" id="SM00382">
    <property type="entry name" value="AAA"/>
    <property type="match status" value="1"/>
</dbReference>
<dbReference type="InterPro" id="IPR007693">
    <property type="entry name" value="DNA_helicase_DnaB-like_N"/>
</dbReference>
<reference evidence="15 16" key="1">
    <citation type="submission" date="2017-04" db="EMBL/GenBank/DDBJ databases">
        <title>Genomic insights into metabolism of Thermodesulfobium acidiphilum.</title>
        <authorList>
            <person name="Toshchakov S.V."/>
            <person name="Frolov E.N."/>
            <person name="Kublanov I.V."/>
            <person name="Samarov N.I."/>
            <person name="Novikov A."/>
            <person name="Lebedinsky A.V."/>
            <person name="Bonch-Osmolovskaya E.A."/>
            <person name="Chernyh N.A."/>
        </authorList>
    </citation>
    <scope>NUCLEOTIDE SEQUENCE [LARGE SCALE GENOMIC DNA]</scope>
    <source>
        <strain evidence="15 16">3127-1</strain>
    </source>
</reference>
<dbReference type="Gene3D" id="1.10.860.10">
    <property type="entry name" value="DNAb Helicase, Chain A"/>
    <property type="match status" value="1"/>
</dbReference>
<dbReference type="Gene3D" id="3.40.50.300">
    <property type="entry name" value="P-loop containing nucleotide triphosphate hydrolases"/>
    <property type="match status" value="1"/>
</dbReference>
<keyword evidence="6 13" id="KW-0347">Helicase</keyword>
<organism evidence="15 16">
    <name type="scientific">Thermodesulfobium acidiphilum</name>
    <dbReference type="NCBI Taxonomy" id="1794699"/>
    <lineage>
        <taxon>Bacteria</taxon>
        <taxon>Pseudomonadati</taxon>
        <taxon>Thermodesulfobiota</taxon>
        <taxon>Thermodesulfobiia</taxon>
        <taxon>Thermodesulfobiales</taxon>
        <taxon>Thermodesulfobiaceae</taxon>
        <taxon>Thermodesulfobium</taxon>
    </lineage>
</organism>
<dbReference type="PANTHER" id="PTHR30153">
    <property type="entry name" value="REPLICATIVE DNA HELICASE DNAB"/>
    <property type="match status" value="1"/>
</dbReference>
<evidence type="ECO:0000256" key="13">
    <source>
        <dbReference type="RuleBase" id="RU362085"/>
    </source>
</evidence>
<keyword evidence="3 13" id="KW-0235">DNA replication</keyword>
<dbReference type="Pfam" id="PF00772">
    <property type="entry name" value="DnaB"/>
    <property type="match status" value="1"/>
</dbReference>
<proteinExistence type="inferred from homology"/>
<evidence type="ECO:0000313" key="15">
    <source>
        <dbReference type="EMBL" id="AWB10305.1"/>
    </source>
</evidence>
<keyword evidence="4 13" id="KW-0547">Nucleotide-binding</keyword>
<evidence type="ECO:0000256" key="12">
    <source>
        <dbReference type="NCBIfam" id="TIGR00665"/>
    </source>
</evidence>
<comment type="similarity">
    <text evidence="1 13">Belongs to the helicase family. DnaB subfamily.</text>
</comment>
<evidence type="ECO:0000256" key="2">
    <source>
        <dbReference type="ARBA" id="ARBA00022515"/>
    </source>
</evidence>
<dbReference type="GO" id="GO:0043139">
    <property type="term" value="F:5'-3' DNA helicase activity"/>
    <property type="evidence" value="ECO:0007669"/>
    <property type="project" value="UniProtKB-EC"/>
</dbReference>
<dbReference type="InterPro" id="IPR027417">
    <property type="entry name" value="P-loop_NTPase"/>
</dbReference>
<evidence type="ECO:0000256" key="4">
    <source>
        <dbReference type="ARBA" id="ARBA00022741"/>
    </source>
</evidence>
<accession>A0A2R4W0K8</accession>
<evidence type="ECO:0000256" key="5">
    <source>
        <dbReference type="ARBA" id="ARBA00022801"/>
    </source>
</evidence>
<dbReference type="KEGG" id="taci:TDSAC_0952"/>
<dbReference type="InterPro" id="IPR007694">
    <property type="entry name" value="DNA_helicase_DnaB-like_C"/>
</dbReference>
<dbReference type="Proteomes" id="UP000244792">
    <property type="component" value="Chromosome"/>
</dbReference>
<keyword evidence="7 13" id="KW-0067">ATP-binding</keyword>
<dbReference type="Pfam" id="PF03796">
    <property type="entry name" value="DnaB_C"/>
    <property type="match status" value="1"/>
</dbReference>
<dbReference type="GO" id="GO:0005829">
    <property type="term" value="C:cytosol"/>
    <property type="evidence" value="ECO:0007669"/>
    <property type="project" value="TreeGrafter"/>
</dbReference>
<dbReference type="NCBIfam" id="TIGR00665">
    <property type="entry name" value="DnaB"/>
    <property type="match status" value="1"/>
</dbReference>
<evidence type="ECO:0000256" key="6">
    <source>
        <dbReference type="ARBA" id="ARBA00022806"/>
    </source>
</evidence>
<dbReference type="SUPFAM" id="SSF48024">
    <property type="entry name" value="N-terminal domain of DnaB helicase"/>
    <property type="match status" value="1"/>
</dbReference>
<dbReference type="AlphaFoldDB" id="A0A2R4W0K8"/>
<evidence type="ECO:0000256" key="1">
    <source>
        <dbReference type="ARBA" id="ARBA00008428"/>
    </source>
</evidence>
<gene>
    <name evidence="15" type="ORF">TDSAC_0952</name>
</gene>
<dbReference type="NCBIfam" id="NF004384">
    <property type="entry name" value="PRK05748.1"/>
    <property type="match status" value="1"/>
</dbReference>
<dbReference type="EC" id="5.6.2.3" evidence="12 13"/>
<dbReference type="GO" id="GO:0042802">
    <property type="term" value="F:identical protein binding"/>
    <property type="evidence" value="ECO:0007669"/>
    <property type="project" value="UniProtKB-ARBA"/>
</dbReference>
<dbReference type="PANTHER" id="PTHR30153:SF2">
    <property type="entry name" value="REPLICATIVE DNA HELICASE"/>
    <property type="match status" value="1"/>
</dbReference>
<name>A0A2R4W0K8_THEAF</name>
<evidence type="ECO:0000313" key="16">
    <source>
        <dbReference type="Proteomes" id="UP000244792"/>
    </source>
</evidence>
<comment type="function">
    <text evidence="10 13">The main replicative DNA helicase, it participates in initiation and elongation during chromosome replication. Travels ahead of the DNA replisome, separating dsDNA into templates for DNA synthesis. A processive ATP-dependent 5'-3' DNA helicase it has DNA-dependent ATPase activity.</text>
</comment>
<keyword evidence="16" id="KW-1185">Reference proteome</keyword>
<dbReference type="GO" id="GO:0005524">
    <property type="term" value="F:ATP binding"/>
    <property type="evidence" value="ECO:0007669"/>
    <property type="project" value="UniProtKB-UniRule"/>
</dbReference>